<evidence type="ECO:0000259" key="6">
    <source>
        <dbReference type="PROSITE" id="PS50111"/>
    </source>
</evidence>
<keyword evidence="5" id="KW-0175">Coiled coil</keyword>
<evidence type="ECO:0000313" key="8">
    <source>
        <dbReference type="Proteomes" id="UP000279594"/>
    </source>
</evidence>
<comment type="similarity">
    <text evidence="3">Belongs to the methyl-accepting chemotaxis (MCP) protein family.</text>
</comment>
<dbReference type="Gene3D" id="1.10.287.950">
    <property type="entry name" value="Methyl-accepting chemotaxis protein"/>
    <property type="match status" value="1"/>
</dbReference>
<dbReference type="GO" id="GO:0007165">
    <property type="term" value="P:signal transduction"/>
    <property type="evidence" value="ECO:0007669"/>
    <property type="project" value="UniProtKB-KW"/>
</dbReference>
<feature type="coiled-coil region" evidence="5">
    <location>
        <begin position="474"/>
        <end position="512"/>
    </location>
</feature>
<keyword evidence="8" id="KW-1185">Reference proteome</keyword>
<keyword evidence="2" id="KW-0488">Methylation</keyword>
<dbReference type="InterPro" id="IPR051310">
    <property type="entry name" value="MCP_chemotaxis"/>
</dbReference>
<dbReference type="GO" id="GO:0006935">
    <property type="term" value="P:chemotaxis"/>
    <property type="evidence" value="ECO:0007669"/>
    <property type="project" value="TreeGrafter"/>
</dbReference>
<organism evidence="7 8">
    <name type="scientific">Janthinobacterium agaricidamnosum</name>
    <dbReference type="NCBI Taxonomy" id="55508"/>
    <lineage>
        <taxon>Bacteria</taxon>
        <taxon>Pseudomonadati</taxon>
        <taxon>Pseudomonadota</taxon>
        <taxon>Betaproteobacteria</taxon>
        <taxon>Burkholderiales</taxon>
        <taxon>Oxalobacteraceae</taxon>
        <taxon>Janthinobacterium</taxon>
    </lineage>
</organism>
<gene>
    <name evidence="7" type="ORF">D9M09_16860</name>
</gene>
<dbReference type="PROSITE" id="PS50111">
    <property type="entry name" value="CHEMOTAXIS_TRANSDUC_2"/>
    <property type="match status" value="1"/>
</dbReference>
<dbReference type="Pfam" id="PF00015">
    <property type="entry name" value="MCPsignal"/>
    <property type="match status" value="1"/>
</dbReference>
<name>A0A3G2EAC1_9BURK</name>
<sequence>MLSKMKVGTRLLAAFFCVALMGAIVAGIGIFNMGKIDTMAGQMYNHELLGLSYIKEANIALIKVGRARSNFLLATTAEERATRQADIGKFLELNKSYLAKAQPLFVTSAAKELFARFAAVEAEYIATMQQALALAAAEPLAQRSAQLVELLNKTRQHADELDGMLDKLSLQKEERAKAASEQASGVYQASRSFMIALVLGSMAAGLALGALITRGLTRQLGGEPAYAVRIAGAIAEGDLTIDIRTATHDNASLLFAMKAMRDKLVGIVSQVRSGTDTINTASSEIAQGNLDLSSRTEEQASSLEETASSMEQLTSAVRQNADNARQANALAGAASDVAGKGGAVVGQVVQTMESINASSRKIVDIISVIDGIAFQTNILALNAAVEAARAGEEGRGFAVVASEVRSLAQRSASAAKEIKTLIGDSVEQVEIGSKLVHDAGRTMDEVVTSVRQVADIMQEITAASAEQSAGIEQVNQAVLQMDQVTQQNAALVEEAAAAAESLQDQAQTLTELVGVFRLHAQAEGIAVPAASNVTPLRRPAPAARPGVRRLA</sequence>
<dbReference type="InterPro" id="IPR024478">
    <property type="entry name" value="HlyB_4HB_MCP"/>
</dbReference>
<dbReference type="PANTHER" id="PTHR43531">
    <property type="entry name" value="PROTEIN ICFG"/>
    <property type="match status" value="1"/>
</dbReference>
<dbReference type="InterPro" id="IPR004089">
    <property type="entry name" value="MCPsignal_dom"/>
</dbReference>
<evidence type="ECO:0000256" key="2">
    <source>
        <dbReference type="ARBA" id="ARBA00022481"/>
    </source>
</evidence>
<evidence type="ECO:0000313" key="7">
    <source>
        <dbReference type="EMBL" id="AYM77278.1"/>
    </source>
</evidence>
<protein>
    <submittedName>
        <fullName evidence="7">Methyl-accepting chemotaxis protein</fullName>
    </submittedName>
</protein>
<dbReference type="CDD" id="cd11386">
    <property type="entry name" value="MCP_signal"/>
    <property type="match status" value="1"/>
</dbReference>
<dbReference type="SMART" id="SM00283">
    <property type="entry name" value="MA"/>
    <property type="match status" value="1"/>
</dbReference>
<dbReference type="Proteomes" id="UP000279594">
    <property type="component" value="Chromosome"/>
</dbReference>
<proteinExistence type="inferred from homology"/>
<evidence type="ECO:0000256" key="4">
    <source>
        <dbReference type="PROSITE-ProRule" id="PRU00284"/>
    </source>
</evidence>
<dbReference type="RefSeq" id="WP_121669942.1">
    <property type="nucleotide sequence ID" value="NZ_CP033019.1"/>
</dbReference>
<evidence type="ECO:0000256" key="5">
    <source>
        <dbReference type="SAM" id="Coils"/>
    </source>
</evidence>
<evidence type="ECO:0000256" key="1">
    <source>
        <dbReference type="ARBA" id="ARBA00004370"/>
    </source>
</evidence>
<dbReference type="AlphaFoldDB" id="A0A3G2EAC1"/>
<dbReference type="PANTHER" id="PTHR43531:SF14">
    <property type="entry name" value="METHYL-ACCEPTING CHEMOTAXIS PROTEIN I-RELATED"/>
    <property type="match status" value="1"/>
</dbReference>
<dbReference type="SUPFAM" id="SSF58104">
    <property type="entry name" value="Methyl-accepting chemotaxis protein (MCP) signaling domain"/>
    <property type="match status" value="1"/>
</dbReference>
<reference evidence="7 8" key="1">
    <citation type="submission" date="2018-10" db="EMBL/GenBank/DDBJ databases">
        <title>Effects of UV and annual dynamics of microbial communities in freshwater RAS systems.</title>
        <authorList>
            <person name="Bekkelund A.K."/>
            <person name="Hansen B.R."/>
            <person name="Stokken H."/>
            <person name="Eriksen B.F."/>
            <person name="Kashulin N.A."/>
        </authorList>
    </citation>
    <scope>NUCLEOTIDE SEQUENCE [LARGE SCALE GENOMIC DNA]</scope>
    <source>
        <strain evidence="7 8">BHSEK</strain>
    </source>
</reference>
<dbReference type="GO" id="GO:0004888">
    <property type="term" value="F:transmembrane signaling receptor activity"/>
    <property type="evidence" value="ECO:0007669"/>
    <property type="project" value="TreeGrafter"/>
</dbReference>
<evidence type="ECO:0000256" key="3">
    <source>
        <dbReference type="ARBA" id="ARBA00029447"/>
    </source>
</evidence>
<feature type="domain" description="Methyl-accepting transducer" evidence="6">
    <location>
        <begin position="274"/>
        <end position="503"/>
    </location>
</feature>
<dbReference type="FunFam" id="1.10.287.950:FF:000001">
    <property type="entry name" value="Methyl-accepting chemotaxis sensory transducer"/>
    <property type="match status" value="1"/>
</dbReference>
<keyword evidence="4" id="KW-0807">Transducer</keyword>
<accession>A0A3G2EAC1</accession>
<dbReference type="EMBL" id="CP033019">
    <property type="protein sequence ID" value="AYM77278.1"/>
    <property type="molecule type" value="Genomic_DNA"/>
</dbReference>
<dbReference type="Pfam" id="PF12729">
    <property type="entry name" value="4HB_MCP_1"/>
    <property type="match status" value="1"/>
</dbReference>
<comment type="subcellular location">
    <subcellularLocation>
        <location evidence="1">Membrane</location>
    </subcellularLocation>
</comment>
<dbReference type="GO" id="GO:0005886">
    <property type="term" value="C:plasma membrane"/>
    <property type="evidence" value="ECO:0007669"/>
    <property type="project" value="TreeGrafter"/>
</dbReference>